<dbReference type="CDD" id="cd02440">
    <property type="entry name" value="AdoMet_MTases"/>
    <property type="match status" value="1"/>
</dbReference>
<comment type="caution">
    <text evidence="3">The sequence shown here is derived from an EMBL/GenBank/DDBJ whole genome shotgun (WGS) entry which is preliminary data.</text>
</comment>
<keyword evidence="4" id="KW-1185">Reference proteome</keyword>
<dbReference type="Proteomes" id="UP000020218">
    <property type="component" value="Unassembled WGS sequence"/>
</dbReference>
<keyword evidence="3" id="KW-0808">Transferase</keyword>
<evidence type="ECO:0000313" key="3">
    <source>
        <dbReference type="EMBL" id="EXI64996.1"/>
    </source>
</evidence>
<protein>
    <submittedName>
        <fullName evidence="3">Ubiquinone/menaquinone biosynthesis methyltransferase</fullName>
    </submittedName>
</protein>
<feature type="transmembrane region" description="Helical" evidence="1">
    <location>
        <begin position="145"/>
        <end position="166"/>
    </location>
</feature>
<feature type="domain" description="Methyltransferase type 12" evidence="2">
    <location>
        <begin position="61"/>
        <end position="157"/>
    </location>
</feature>
<organism evidence="3 4">
    <name type="scientific">Candidatus Accumulibacter adjunctus</name>
    <dbReference type="NCBI Taxonomy" id="1454001"/>
    <lineage>
        <taxon>Bacteria</taxon>
        <taxon>Pseudomonadati</taxon>
        <taxon>Pseudomonadota</taxon>
        <taxon>Betaproteobacteria</taxon>
        <taxon>Candidatus Accumulibacter</taxon>
    </lineage>
</organism>
<dbReference type="EMBL" id="JFAX01000030">
    <property type="protein sequence ID" value="EXI64996.1"/>
    <property type="molecule type" value="Genomic_DNA"/>
</dbReference>
<gene>
    <name evidence="3" type="ORF">AW08_03537</name>
</gene>
<evidence type="ECO:0000259" key="2">
    <source>
        <dbReference type="Pfam" id="PF08242"/>
    </source>
</evidence>
<dbReference type="SUPFAM" id="SSF53335">
    <property type="entry name" value="S-adenosyl-L-methionine-dependent methyltransferases"/>
    <property type="match status" value="1"/>
</dbReference>
<dbReference type="InterPro" id="IPR029063">
    <property type="entry name" value="SAM-dependent_MTases_sf"/>
</dbReference>
<dbReference type="Gene3D" id="3.40.50.150">
    <property type="entry name" value="Vaccinia Virus protein VP39"/>
    <property type="match status" value="1"/>
</dbReference>
<dbReference type="GO" id="GO:0032259">
    <property type="term" value="P:methylation"/>
    <property type="evidence" value="ECO:0007669"/>
    <property type="project" value="UniProtKB-KW"/>
</dbReference>
<dbReference type="Pfam" id="PF08242">
    <property type="entry name" value="Methyltransf_12"/>
    <property type="match status" value="1"/>
</dbReference>
<dbReference type="PANTHER" id="PTHR43464:SF91">
    <property type="entry name" value="SLL0487 PROTEIN"/>
    <property type="match status" value="1"/>
</dbReference>
<evidence type="ECO:0000313" key="4">
    <source>
        <dbReference type="Proteomes" id="UP000020218"/>
    </source>
</evidence>
<keyword evidence="1" id="KW-0812">Transmembrane</keyword>
<sequence>MSDSVLPQVREQYEALPYPPRDPDEERRRLLPTWLDSLSMINHYCFAGRQDFRRGWRVLVAGGGTGDATIYLAEQLRATDAEIVHLDLSAASIAIARRRAEIRGLDNIRWLQASLLELPRLGLGEFDYINCSGVLHHLPDPDAGLCALLAVLAAGGAIGVLVYATYGRTGVYQMQELLRRINVGCGSIEQRLDHARQLLAALPPTNWFARGEALVSDHRRGDAGIYDLLLHAQDRSYTVEELYAWLHDTHGLHIEFSDVGRGRAPYLPALVLAPRRPPFLDAVAHLPLRQQQAIAELLGGTLVTHSFYLCHGARVAPYGDPQYIPFFCHEPVTGPELSAIIHRSTEVPFIMRHSHTGISLPLDVGRFGKFILKYIDGRRSFAEIFALVRGEEKFRRSPPDDATLFADFAPLYGFLNAIERMLLTHRPT</sequence>
<accession>A0A011MQZ1</accession>
<name>A0A011MQZ1_9PROT</name>
<keyword evidence="1" id="KW-0472">Membrane</keyword>
<dbReference type="AlphaFoldDB" id="A0A011MQZ1"/>
<evidence type="ECO:0000256" key="1">
    <source>
        <dbReference type="SAM" id="Phobius"/>
    </source>
</evidence>
<dbReference type="PATRIC" id="fig|1454001.3.peg.3575"/>
<keyword evidence="1" id="KW-1133">Transmembrane helix</keyword>
<keyword evidence="3" id="KW-0489">Methyltransferase</keyword>
<reference evidence="3" key="1">
    <citation type="submission" date="2014-02" db="EMBL/GenBank/DDBJ databases">
        <title>Expanding our view of genomic diversity in Candidatus Accumulibacter clades.</title>
        <authorList>
            <person name="Skennerton C.T."/>
            <person name="Barr J.J."/>
            <person name="Slater F.R."/>
            <person name="Bond P.L."/>
            <person name="Tyson G.W."/>
        </authorList>
    </citation>
    <scope>NUCLEOTIDE SEQUENCE [LARGE SCALE GENOMIC DNA]</scope>
</reference>
<dbReference type="PANTHER" id="PTHR43464">
    <property type="entry name" value="METHYLTRANSFERASE"/>
    <property type="match status" value="1"/>
</dbReference>
<dbReference type="InterPro" id="IPR013217">
    <property type="entry name" value="Methyltransf_12"/>
</dbReference>
<keyword evidence="3" id="KW-0830">Ubiquinone</keyword>
<dbReference type="GO" id="GO:0008168">
    <property type="term" value="F:methyltransferase activity"/>
    <property type="evidence" value="ECO:0007669"/>
    <property type="project" value="UniProtKB-KW"/>
</dbReference>
<proteinExistence type="predicted"/>
<dbReference type="STRING" id="1454001.AW08_03537"/>